<organism evidence="1 2">
    <name type="scientific">Luteibacter jiangsuensis</name>
    <dbReference type="NCBI Taxonomy" id="637577"/>
    <lineage>
        <taxon>Bacteria</taxon>
        <taxon>Pseudomonadati</taxon>
        <taxon>Pseudomonadota</taxon>
        <taxon>Gammaproteobacteria</taxon>
        <taxon>Lysobacterales</taxon>
        <taxon>Rhodanobacteraceae</taxon>
        <taxon>Luteibacter</taxon>
    </lineage>
</organism>
<protein>
    <recommendedName>
        <fullName evidence="3">DUF748 domain-containing protein</fullName>
    </recommendedName>
</protein>
<evidence type="ECO:0008006" key="3">
    <source>
        <dbReference type="Google" id="ProtNLM"/>
    </source>
</evidence>
<evidence type="ECO:0000313" key="1">
    <source>
        <dbReference type="EMBL" id="MDQ0009034.1"/>
    </source>
</evidence>
<comment type="caution">
    <text evidence="1">The sequence shown here is derived from an EMBL/GenBank/DDBJ whole genome shotgun (WGS) entry which is preliminary data.</text>
</comment>
<gene>
    <name evidence="1" type="ORF">J2T07_001211</name>
</gene>
<dbReference type="Proteomes" id="UP001237737">
    <property type="component" value="Unassembled WGS sequence"/>
</dbReference>
<reference evidence="1 2" key="1">
    <citation type="submission" date="2023-07" db="EMBL/GenBank/DDBJ databases">
        <title>Sorghum-associated microbial communities from plants grown in Nebraska, USA.</title>
        <authorList>
            <person name="Schachtman D."/>
        </authorList>
    </citation>
    <scope>NUCLEOTIDE SEQUENCE [LARGE SCALE GENOMIC DNA]</scope>
    <source>
        <strain evidence="1 2">CC60</strain>
    </source>
</reference>
<accession>A0ABT9SVL6</accession>
<keyword evidence="2" id="KW-1185">Reference proteome</keyword>
<dbReference type="RefSeq" id="WP_306848214.1">
    <property type="nucleotide sequence ID" value="NZ_JAUSSK010000002.1"/>
</dbReference>
<proteinExistence type="predicted"/>
<name>A0ABT9SVL6_9GAMM</name>
<dbReference type="EMBL" id="JAUSSK010000002">
    <property type="protein sequence ID" value="MDQ0009034.1"/>
    <property type="molecule type" value="Genomic_DNA"/>
</dbReference>
<evidence type="ECO:0000313" key="2">
    <source>
        <dbReference type="Proteomes" id="UP001237737"/>
    </source>
</evidence>
<sequence>MRIHYRRSFWIIGVVAVLLIVARLALPYVVLGYLNGRLSRMGAYSGHISDIDIHLWRGAYSIDRLTVTKVDGKVPVPLFDTARADISLSWEAIAKGRIRGKIDFHEPVVNFVDGRGEGDTQTGKGVDWRAQLRALVPTQLDEVNVFNGTITFRNFVSSPKVDLKMTDVNGTATNLTNVQREGGSRVAHLHATAKVLGDAPLETRAEFDPLERLGDFRYELSIRDIKLVKANDLARAYSGLDFAGGEGDFFMELQARGRRLSGYAKPLFHDLRIFSWKQDVEQDKKNPLKLAYEAVAEGVTTIFKNQSRDQFATRVPISGTIDDKNVSAAEAILGILRNAFIEAYKPNLEHLTERPKDD</sequence>